<feature type="region of interest" description="Disordered" evidence="1">
    <location>
        <begin position="1"/>
        <end position="93"/>
    </location>
</feature>
<gene>
    <name evidence="2" type="ORF">E2C01_102455</name>
</gene>
<evidence type="ECO:0000256" key="1">
    <source>
        <dbReference type="SAM" id="MobiDB-lite"/>
    </source>
</evidence>
<comment type="caution">
    <text evidence="2">The sequence shown here is derived from an EMBL/GenBank/DDBJ whole genome shotgun (WGS) entry which is preliminary data.</text>
</comment>
<dbReference type="AlphaFoldDB" id="A0A5B7KCN1"/>
<dbReference type="EMBL" id="VSRR010152237">
    <property type="protein sequence ID" value="MPD06631.1"/>
    <property type="molecule type" value="Genomic_DNA"/>
</dbReference>
<accession>A0A5B7KCN1</accession>
<sequence length="93" mass="10310">MEGGQNNLSIEAKEGVTLPSPLPTSPWRRPRESAREMNSEEGRCHLHAAGRRDGGTEGGKEGAEEKLGQGSMNGDGKNDREKNKRERKVKRKR</sequence>
<evidence type="ECO:0000313" key="2">
    <source>
        <dbReference type="EMBL" id="MPD06631.1"/>
    </source>
</evidence>
<organism evidence="2 3">
    <name type="scientific">Portunus trituberculatus</name>
    <name type="common">Swimming crab</name>
    <name type="synonym">Neptunus trituberculatus</name>
    <dbReference type="NCBI Taxonomy" id="210409"/>
    <lineage>
        <taxon>Eukaryota</taxon>
        <taxon>Metazoa</taxon>
        <taxon>Ecdysozoa</taxon>
        <taxon>Arthropoda</taxon>
        <taxon>Crustacea</taxon>
        <taxon>Multicrustacea</taxon>
        <taxon>Malacostraca</taxon>
        <taxon>Eumalacostraca</taxon>
        <taxon>Eucarida</taxon>
        <taxon>Decapoda</taxon>
        <taxon>Pleocyemata</taxon>
        <taxon>Brachyura</taxon>
        <taxon>Eubrachyura</taxon>
        <taxon>Portunoidea</taxon>
        <taxon>Portunidae</taxon>
        <taxon>Portuninae</taxon>
        <taxon>Portunus</taxon>
    </lineage>
</organism>
<proteinExistence type="predicted"/>
<evidence type="ECO:0000313" key="3">
    <source>
        <dbReference type="Proteomes" id="UP000324222"/>
    </source>
</evidence>
<name>A0A5B7KCN1_PORTR</name>
<protein>
    <submittedName>
        <fullName evidence="2">Uncharacterized protein</fullName>
    </submittedName>
</protein>
<feature type="compositionally biased region" description="Basic and acidic residues" evidence="1">
    <location>
        <begin position="29"/>
        <end position="67"/>
    </location>
</feature>
<dbReference type="Proteomes" id="UP000324222">
    <property type="component" value="Unassembled WGS sequence"/>
</dbReference>
<reference evidence="2 3" key="1">
    <citation type="submission" date="2019-05" db="EMBL/GenBank/DDBJ databases">
        <title>Another draft genome of Portunus trituberculatus and its Hox gene families provides insights of decapod evolution.</title>
        <authorList>
            <person name="Jeong J.-H."/>
            <person name="Song I."/>
            <person name="Kim S."/>
            <person name="Choi T."/>
            <person name="Kim D."/>
            <person name="Ryu S."/>
            <person name="Kim W."/>
        </authorList>
    </citation>
    <scope>NUCLEOTIDE SEQUENCE [LARGE SCALE GENOMIC DNA]</scope>
    <source>
        <tissue evidence="2">Muscle</tissue>
    </source>
</reference>
<keyword evidence="3" id="KW-1185">Reference proteome</keyword>